<evidence type="ECO:0000256" key="1">
    <source>
        <dbReference type="ARBA" id="ARBA00001947"/>
    </source>
</evidence>
<keyword evidence="7" id="KW-0862">Zinc</keyword>
<dbReference type="GO" id="GO:0005737">
    <property type="term" value="C:cytoplasm"/>
    <property type="evidence" value="ECO:0007669"/>
    <property type="project" value="TreeGrafter"/>
</dbReference>
<keyword evidence="4" id="KW-0436">Ligase</keyword>
<comment type="catalytic activity">
    <reaction evidence="16">
        <text>S-sulfanyl-L-cysteine + L-cysteine = S-disulfanyl-L-cysteine + L-alanine</text>
        <dbReference type="Rhea" id="RHEA:78627"/>
        <dbReference type="ChEBI" id="CHEBI:35235"/>
        <dbReference type="ChEBI" id="CHEBI:57972"/>
        <dbReference type="ChEBI" id="CHEBI:58591"/>
        <dbReference type="ChEBI" id="CHEBI:229465"/>
    </reaction>
    <physiologicalReaction direction="left-to-right" evidence="16">
        <dbReference type="Rhea" id="RHEA:78628"/>
    </physiologicalReaction>
</comment>
<proteinExistence type="inferred from homology"/>
<dbReference type="InterPro" id="IPR032678">
    <property type="entry name" value="tRNA-synt_1_cat_dom"/>
</dbReference>
<feature type="domain" description="tRNA synthetases class I catalytic" evidence="19">
    <location>
        <begin position="47"/>
        <end position="339"/>
    </location>
</feature>
<gene>
    <name evidence="20" type="ORF">V9T40_007321</name>
</gene>
<dbReference type="InterPro" id="IPR024909">
    <property type="entry name" value="Cys-tRNA/MSH_ligase"/>
</dbReference>
<dbReference type="GO" id="GO:0006423">
    <property type="term" value="P:cysteinyl-tRNA aminoacylation"/>
    <property type="evidence" value="ECO:0007669"/>
    <property type="project" value="InterPro"/>
</dbReference>
<dbReference type="CDD" id="cd00672">
    <property type="entry name" value="CysRS_core"/>
    <property type="match status" value="1"/>
</dbReference>
<dbReference type="AlphaFoldDB" id="A0AAN9Y9P5"/>
<dbReference type="InterPro" id="IPR015803">
    <property type="entry name" value="Cys-tRNA-ligase"/>
</dbReference>
<evidence type="ECO:0000256" key="8">
    <source>
        <dbReference type="ARBA" id="ARBA00022840"/>
    </source>
</evidence>
<keyword evidence="10" id="KW-0030">Aminoacyl-tRNA synthetase</keyword>
<evidence type="ECO:0000256" key="4">
    <source>
        <dbReference type="ARBA" id="ARBA00022598"/>
    </source>
</evidence>
<dbReference type="PANTHER" id="PTHR10890">
    <property type="entry name" value="CYSTEINYL-TRNA SYNTHETASE"/>
    <property type="match status" value="1"/>
</dbReference>
<evidence type="ECO:0000256" key="15">
    <source>
        <dbReference type="ARBA" id="ARBA00047548"/>
    </source>
</evidence>
<evidence type="ECO:0000256" key="3">
    <source>
        <dbReference type="ARBA" id="ARBA00012832"/>
    </source>
</evidence>
<name>A0AAN9Y9P5_9HEMI</name>
<comment type="similarity">
    <text evidence="2">Belongs to the class-I aminoacyl-tRNA synthetase family.</text>
</comment>
<evidence type="ECO:0000259" key="19">
    <source>
        <dbReference type="Pfam" id="PF01406"/>
    </source>
</evidence>
<comment type="cofactor">
    <cofactor evidence="1">
        <name>Zn(2+)</name>
        <dbReference type="ChEBI" id="CHEBI:29105"/>
    </cofactor>
</comment>
<organism evidence="20 21">
    <name type="scientific">Parthenolecanium corni</name>
    <dbReference type="NCBI Taxonomy" id="536013"/>
    <lineage>
        <taxon>Eukaryota</taxon>
        <taxon>Metazoa</taxon>
        <taxon>Ecdysozoa</taxon>
        <taxon>Arthropoda</taxon>
        <taxon>Hexapoda</taxon>
        <taxon>Insecta</taxon>
        <taxon>Pterygota</taxon>
        <taxon>Neoptera</taxon>
        <taxon>Paraneoptera</taxon>
        <taxon>Hemiptera</taxon>
        <taxon>Sternorrhyncha</taxon>
        <taxon>Coccoidea</taxon>
        <taxon>Coccidae</taxon>
        <taxon>Parthenolecanium</taxon>
    </lineage>
</organism>
<evidence type="ECO:0000313" key="21">
    <source>
        <dbReference type="Proteomes" id="UP001367676"/>
    </source>
</evidence>
<dbReference type="InterPro" id="IPR014729">
    <property type="entry name" value="Rossmann-like_a/b/a_fold"/>
</dbReference>
<dbReference type="InterPro" id="IPR009080">
    <property type="entry name" value="tRNAsynth_Ia_anticodon-bd"/>
</dbReference>
<dbReference type="Proteomes" id="UP001367676">
    <property type="component" value="Unassembled WGS sequence"/>
</dbReference>
<evidence type="ECO:0000256" key="12">
    <source>
        <dbReference type="ARBA" id="ARBA00043868"/>
    </source>
</evidence>
<keyword evidence="9" id="KW-0648">Protein biosynthesis</keyword>
<keyword evidence="8" id="KW-0067">ATP-binding</keyword>
<dbReference type="EMBL" id="JBBCAQ010000002">
    <property type="protein sequence ID" value="KAK7605463.1"/>
    <property type="molecule type" value="Genomic_DNA"/>
</dbReference>
<dbReference type="NCBIfam" id="TIGR00435">
    <property type="entry name" value="cysS"/>
    <property type="match status" value="1"/>
</dbReference>
<evidence type="ECO:0000256" key="16">
    <source>
        <dbReference type="ARBA" id="ARBA00047731"/>
    </source>
</evidence>
<keyword evidence="6" id="KW-0547">Nucleotide-binding</keyword>
<keyword evidence="5" id="KW-0479">Metal-binding</keyword>
<dbReference type="SUPFAM" id="SSF52374">
    <property type="entry name" value="Nucleotidylyl transferase"/>
    <property type="match status" value="1"/>
</dbReference>
<evidence type="ECO:0000313" key="20">
    <source>
        <dbReference type="EMBL" id="KAK7605463.1"/>
    </source>
</evidence>
<dbReference type="PRINTS" id="PR00983">
    <property type="entry name" value="TRNASYNTHCYS"/>
</dbReference>
<comment type="caution">
    <text evidence="20">The sequence shown here is derived from an EMBL/GenBank/DDBJ whole genome shotgun (WGS) entry which is preliminary data.</text>
</comment>
<evidence type="ECO:0000256" key="11">
    <source>
        <dbReference type="ARBA" id="ARBA00031499"/>
    </source>
</evidence>
<reference evidence="20 21" key="1">
    <citation type="submission" date="2024-03" db="EMBL/GenBank/DDBJ databases">
        <title>Adaptation during the transition from Ophiocordyceps entomopathogen to insect associate is accompanied by gene loss and intensified selection.</title>
        <authorList>
            <person name="Ward C.M."/>
            <person name="Onetto C.A."/>
            <person name="Borneman A.R."/>
        </authorList>
    </citation>
    <scope>NUCLEOTIDE SEQUENCE [LARGE SCALE GENOMIC DNA]</scope>
    <source>
        <strain evidence="20">AWRI1</strain>
        <tissue evidence="20">Single Adult Female</tissue>
    </source>
</reference>
<evidence type="ECO:0000256" key="2">
    <source>
        <dbReference type="ARBA" id="ARBA00005594"/>
    </source>
</evidence>
<comment type="function">
    <text evidence="12">Mitochondrial cysteine-specific aminoacyl-tRNA synthetase that catalyzes the ATP-dependent ligation of cysteine to tRNA(Cys).</text>
</comment>
<evidence type="ECO:0000256" key="9">
    <source>
        <dbReference type="ARBA" id="ARBA00022917"/>
    </source>
</evidence>
<dbReference type="Pfam" id="PF01406">
    <property type="entry name" value="tRNA-synt_1e"/>
    <property type="match status" value="1"/>
</dbReference>
<dbReference type="GO" id="GO:0046872">
    <property type="term" value="F:metal ion binding"/>
    <property type="evidence" value="ECO:0007669"/>
    <property type="project" value="UniProtKB-KW"/>
</dbReference>
<dbReference type="Gene3D" id="1.20.120.1910">
    <property type="entry name" value="Cysteine-tRNA ligase, C-terminal anti-codon recognition domain"/>
    <property type="match status" value="1"/>
</dbReference>
<keyword evidence="21" id="KW-1185">Reference proteome</keyword>
<dbReference type="EC" id="6.1.1.16" evidence="3"/>
<dbReference type="Gene3D" id="3.40.50.620">
    <property type="entry name" value="HUPs"/>
    <property type="match status" value="1"/>
</dbReference>
<evidence type="ECO:0000256" key="6">
    <source>
        <dbReference type="ARBA" id="ARBA00022741"/>
    </source>
</evidence>
<evidence type="ECO:0000256" key="14">
    <source>
        <dbReference type="ARBA" id="ARBA00047499"/>
    </source>
</evidence>
<comment type="function">
    <text evidence="13">In addition to its role as an aminoacyl-tRNA synthetase, has also cysteine persulfide synthase activity. Produces reactive persulfide species such as cysteine persulfide (CysSSH) from substrate cysteine and mediate direct incorporation of CysSSH into proteins during translations, resulting in protein persulfides and polysulfides. CysSSHs behave as potent antioxidants and cellular protectants.</text>
</comment>
<dbReference type="GO" id="GO:0004817">
    <property type="term" value="F:cysteine-tRNA ligase activity"/>
    <property type="evidence" value="ECO:0007669"/>
    <property type="project" value="UniProtKB-EC"/>
</dbReference>
<evidence type="ECO:0000256" key="5">
    <source>
        <dbReference type="ARBA" id="ARBA00022723"/>
    </source>
</evidence>
<comment type="catalytic activity">
    <reaction evidence="17">
        <text>S-sulfanyl-L-cysteine + tRNA(Cys) + ATP = (S)-sulfanyl-L-cysteinyl-tRNA(Cys) + AMP + diphosphate</text>
        <dbReference type="Rhea" id="RHEA:78647"/>
        <dbReference type="Rhea" id="RHEA-COMP:9661"/>
        <dbReference type="Rhea" id="RHEA-COMP:19119"/>
        <dbReference type="ChEBI" id="CHEBI:30616"/>
        <dbReference type="ChEBI" id="CHEBI:33019"/>
        <dbReference type="ChEBI" id="CHEBI:58591"/>
        <dbReference type="ChEBI" id="CHEBI:78442"/>
        <dbReference type="ChEBI" id="CHEBI:229520"/>
        <dbReference type="ChEBI" id="CHEBI:456215"/>
    </reaction>
    <physiologicalReaction direction="left-to-right" evidence="17">
        <dbReference type="Rhea" id="RHEA:78648"/>
    </physiologicalReaction>
</comment>
<dbReference type="SUPFAM" id="SSF47323">
    <property type="entry name" value="Anticodon-binding domain of a subclass of class I aminoacyl-tRNA synthetases"/>
    <property type="match status" value="1"/>
</dbReference>
<evidence type="ECO:0000256" key="18">
    <source>
        <dbReference type="ARBA" id="ARBA00049046"/>
    </source>
</evidence>
<evidence type="ECO:0000256" key="13">
    <source>
        <dbReference type="ARBA" id="ARBA00045476"/>
    </source>
</evidence>
<comment type="catalytic activity">
    <reaction evidence="14">
        <text>S-disulfanyl-L-cysteine + tRNA(Cys) + ATP = (S)-disulfanyl-L-cysteinyl-tRNA(Cys) + AMP + diphosphate</text>
        <dbReference type="Rhea" id="RHEA:78651"/>
        <dbReference type="Rhea" id="RHEA-COMP:9661"/>
        <dbReference type="Rhea" id="RHEA-COMP:19120"/>
        <dbReference type="ChEBI" id="CHEBI:30616"/>
        <dbReference type="ChEBI" id="CHEBI:33019"/>
        <dbReference type="ChEBI" id="CHEBI:78442"/>
        <dbReference type="ChEBI" id="CHEBI:229465"/>
        <dbReference type="ChEBI" id="CHEBI:229521"/>
        <dbReference type="ChEBI" id="CHEBI:456215"/>
    </reaction>
    <physiologicalReaction direction="left-to-right" evidence="14">
        <dbReference type="Rhea" id="RHEA:78652"/>
    </physiologicalReaction>
</comment>
<evidence type="ECO:0000256" key="10">
    <source>
        <dbReference type="ARBA" id="ARBA00023146"/>
    </source>
</evidence>
<protein>
    <recommendedName>
        <fullName evidence="3">cysteine--tRNA ligase</fullName>
        <ecNumber evidence="3">6.1.1.16</ecNumber>
    </recommendedName>
    <alternativeName>
        <fullName evidence="11">Cysteinyl-tRNA synthetase</fullName>
    </alternativeName>
</protein>
<accession>A0AAN9Y9P5</accession>
<evidence type="ECO:0000256" key="7">
    <source>
        <dbReference type="ARBA" id="ARBA00022833"/>
    </source>
</evidence>
<comment type="catalytic activity">
    <reaction evidence="18">
        <text>tRNA(Cys) + L-cysteine + ATP = L-cysteinyl-tRNA(Cys) + AMP + diphosphate</text>
        <dbReference type="Rhea" id="RHEA:17773"/>
        <dbReference type="Rhea" id="RHEA-COMP:9661"/>
        <dbReference type="Rhea" id="RHEA-COMP:9679"/>
        <dbReference type="ChEBI" id="CHEBI:30616"/>
        <dbReference type="ChEBI" id="CHEBI:33019"/>
        <dbReference type="ChEBI" id="CHEBI:35235"/>
        <dbReference type="ChEBI" id="CHEBI:78442"/>
        <dbReference type="ChEBI" id="CHEBI:78517"/>
        <dbReference type="ChEBI" id="CHEBI:456215"/>
        <dbReference type="EC" id="6.1.1.16"/>
    </reaction>
    <physiologicalReaction direction="right-to-left" evidence="18">
        <dbReference type="Rhea" id="RHEA:17775"/>
    </physiologicalReaction>
</comment>
<dbReference type="PANTHER" id="PTHR10890:SF27">
    <property type="entry name" value="CYSTEINE--TRNA LIGASE, MITOCHONDRIAL-RELATED"/>
    <property type="match status" value="1"/>
</dbReference>
<sequence length="548" mass="63547">MVKQFKNYFSRWFKSDAVRWIEPAGMVTDISIYNHTVKKKVPFILSNKGYISWYACGPTVYDSTHIGHACSYIRLDIIRRILEKYLNTNIVQVMCVTNIDDKIIERSKSTNTCWKELTVNYEKEFFSDLAVLNVKSPSVITRAVDFVPQIIRFIEHLLAKNLAYRSCDGAVYFSIDNYGQHGKLKPIEKKPERINQSENILIHKRNPADFVLWKQVKQDEPYWRSPWGLGRPGWHISCSAMASEYFGNKVDIHSGGIDLMFPHHENEESQCCAFHNVNQWVDYWLHTGFLSVKEEKMSKSLGNTITVRDYLKANSPNYLRMLCLSTHYRSNVDFVGEDVILSRKLCARFYEFFDNCRAYVNGYSLKGDIDVAKLLEIFEETKKNVDASLKDDFNTKECIHLLDDLMTVTNSMIFADTLNGVRNVATVCCVSSYVEEMMEFFGFNFSDRSISETDVDNVASHLENIIDASVSFRNEVRNLALGLKKSKNTEIKDIHKNLLTLCDDFRGKFNHFGVALKDRKDDMATWNFVKLDAKDKKSGEFFFYHYLF</sequence>
<comment type="catalytic activity">
    <reaction evidence="15">
        <text>2 L-cysteine = S-sulfanyl-L-cysteine + L-alanine</text>
        <dbReference type="Rhea" id="RHEA:78543"/>
        <dbReference type="ChEBI" id="CHEBI:35235"/>
        <dbReference type="ChEBI" id="CHEBI:57972"/>
        <dbReference type="ChEBI" id="CHEBI:58591"/>
    </reaction>
    <physiologicalReaction direction="left-to-right" evidence="15">
        <dbReference type="Rhea" id="RHEA:78544"/>
    </physiologicalReaction>
</comment>
<evidence type="ECO:0000256" key="17">
    <source>
        <dbReference type="ARBA" id="ARBA00048609"/>
    </source>
</evidence>
<dbReference type="HAMAP" id="MF_00041">
    <property type="entry name" value="Cys_tRNA_synth"/>
    <property type="match status" value="1"/>
</dbReference>
<dbReference type="GO" id="GO:0005524">
    <property type="term" value="F:ATP binding"/>
    <property type="evidence" value="ECO:0007669"/>
    <property type="project" value="UniProtKB-KW"/>
</dbReference>
<dbReference type="FunFam" id="3.40.50.620:FF:000027">
    <property type="entry name" value="Cysteine--tRNA ligase, cytoplasmic"/>
    <property type="match status" value="1"/>
</dbReference>